<proteinExistence type="predicted"/>
<protein>
    <recommendedName>
        <fullName evidence="3">Fungal-type protein kinase domain-containing protein</fullName>
    </recommendedName>
</protein>
<dbReference type="OrthoDB" id="2692985at2759"/>
<evidence type="ECO:0000313" key="2">
    <source>
        <dbReference type="Proteomes" id="UP000008063"/>
    </source>
</evidence>
<accession>F8PI56</accession>
<gene>
    <name evidence="1" type="ORF">SERLA73DRAFT_68319</name>
</gene>
<dbReference type="EMBL" id="GL945474">
    <property type="protein sequence ID" value="EGO04634.1"/>
    <property type="molecule type" value="Genomic_DNA"/>
</dbReference>
<dbReference type="AlphaFoldDB" id="F8PI56"/>
<dbReference type="InParanoid" id="F8PI56"/>
<name>F8PI56_SERL3</name>
<dbReference type="Proteomes" id="UP000008063">
    <property type="component" value="Unassembled WGS sequence"/>
</dbReference>
<dbReference type="HOGENOM" id="CLU_053389_0_0_1"/>
<reference evidence="2" key="1">
    <citation type="journal article" date="2011" name="Science">
        <title>The plant cell wall-decomposing machinery underlies the functional diversity of forest fungi.</title>
        <authorList>
            <person name="Eastwood D.C."/>
            <person name="Floudas D."/>
            <person name="Binder M."/>
            <person name="Majcherczyk A."/>
            <person name="Schneider P."/>
            <person name="Aerts A."/>
            <person name="Asiegbu F.O."/>
            <person name="Baker S.E."/>
            <person name="Barry K."/>
            <person name="Bendiksby M."/>
            <person name="Blumentritt M."/>
            <person name="Coutinho P.M."/>
            <person name="Cullen D."/>
            <person name="de Vries R.P."/>
            <person name="Gathman A."/>
            <person name="Goodell B."/>
            <person name="Henrissat B."/>
            <person name="Ihrmark K."/>
            <person name="Kauserud H."/>
            <person name="Kohler A."/>
            <person name="LaButti K."/>
            <person name="Lapidus A."/>
            <person name="Lavin J.L."/>
            <person name="Lee Y.-H."/>
            <person name="Lindquist E."/>
            <person name="Lilly W."/>
            <person name="Lucas S."/>
            <person name="Morin E."/>
            <person name="Murat C."/>
            <person name="Oguiza J.A."/>
            <person name="Park J."/>
            <person name="Pisabarro A.G."/>
            <person name="Riley R."/>
            <person name="Rosling A."/>
            <person name="Salamov A."/>
            <person name="Schmidt O."/>
            <person name="Schmutz J."/>
            <person name="Skrede I."/>
            <person name="Stenlid J."/>
            <person name="Wiebenga A."/>
            <person name="Xie X."/>
            <person name="Kuees U."/>
            <person name="Hibbett D.S."/>
            <person name="Hoffmeister D."/>
            <person name="Hoegberg N."/>
            <person name="Martin F."/>
            <person name="Grigoriev I.V."/>
            <person name="Watkinson S.C."/>
        </authorList>
    </citation>
    <scope>NUCLEOTIDE SEQUENCE [LARGE SCALE GENOMIC DNA]</scope>
    <source>
        <strain evidence="2">strain S7.3</strain>
    </source>
</reference>
<keyword evidence="2" id="KW-1185">Reference proteome</keyword>
<evidence type="ECO:0008006" key="3">
    <source>
        <dbReference type="Google" id="ProtNLM"/>
    </source>
</evidence>
<evidence type="ECO:0000313" key="1">
    <source>
        <dbReference type="EMBL" id="EGO04634.1"/>
    </source>
</evidence>
<organism evidence="2">
    <name type="scientific">Serpula lacrymans var. lacrymans (strain S7.3)</name>
    <name type="common">Dry rot fungus</name>
    <dbReference type="NCBI Taxonomy" id="936435"/>
    <lineage>
        <taxon>Eukaryota</taxon>
        <taxon>Fungi</taxon>
        <taxon>Dikarya</taxon>
        <taxon>Basidiomycota</taxon>
        <taxon>Agaricomycotina</taxon>
        <taxon>Agaricomycetes</taxon>
        <taxon>Agaricomycetidae</taxon>
        <taxon>Boletales</taxon>
        <taxon>Coniophorineae</taxon>
        <taxon>Serpulaceae</taxon>
        <taxon>Serpula</taxon>
    </lineage>
</organism>
<sequence length="284" mass="31253">MLHAMDYNNEGVAVLHVMQGEATLLYKVVAIFFKLMGLLGRATRVMVAEVSDNGPCAPEDPDRVIIKDFWLTTGTPSNSNIHDKLEDLTKDPFFASYNESSSPIFHYPDNHQPPPASFDDIIRSGNPEVDALYDRANTGWDDTHPPPEIPIRDHCLSPSSTLVPPIAHPGTLIQDTTKVIMSIAGVSEFAALEDHTHHCMAMKTVGVELGWFSCVREMLGGIIGVLLVSGYTSFQNSYLRCGLIHCDVSDSNSWLQVKAALAIPDWPVNVKNDWHPQHPGVLGD</sequence>